<dbReference type="GO" id="GO:0051015">
    <property type="term" value="F:actin filament binding"/>
    <property type="evidence" value="ECO:0007669"/>
    <property type="project" value="TreeGrafter"/>
</dbReference>
<comment type="caution">
    <text evidence="6">The sequence shown here is derived from an EMBL/GenBank/DDBJ whole genome shotgun (WGS) entry which is preliminary data.</text>
</comment>
<evidence type="ECO:0000259" key="5">
    <source>
        <dbReference type="PROSITE" id="PS51774"/>
    </source>
</evidence>
<dbReference type="InParanoid" id="A0A1Q3APG3"/>
<feature type="coiled-coil region" evidence="3">
    <location>
        <begin position="1243"/>
        <end position="1316"/>
    </location>
</feature>
<feature type="coiled-coil region" evidence="3">
    <location>
        <begin position="1075"/>
        <end position="1123"/>
    </location>
</feature>
<proteinExistence type="inferred from homology"/>
<dbReference type="Pfam" id="PF07765">
    <property type="entry name" value="KIP1"/>
    <property type="match status" value="1"/>
</dbReference>
<evidence type="ECO:0000256" key="3">
    <source>
        <dbReference type="SAM" id="Coils"/>
    </source>
</evidence>
<evidence type="ECO:0000256" key="4">
    <source>
        <dbReference type="SAM" id="MobiDB-lite"/>
    </source>
</evidence>
<dbReference type="OrthoDB" id="10255522at2759"/>
<keyword evidence="7" id="KW-1185">Reference proteome</keyword>
<dbReference type="InterPro" id="IPR051861">
    <property type="entry name" value="NET_actin-binding_domain"/>
</dbReference>
<sequence>MATMLHSDSRRLYSWWWDSHISPKNSKWLQENLTDMDSKVKAMIKLIEEDADSFARRAEMYYKKRPELITLVEEFYRAYRALAERYNHATGELRQAHRTMAQAFPNQVPYVLSDDSPTGYSGPDDEPRTPEMPHPIHTLLDPDDLPKDALGLPSTNLHAIKRNEGYLEESDSGMRKRGLKQLNDMFGSGGRMKKVPNVQEEGFSEVECAGKAEIDLPTLKKTLAEIQTEKEAVLIQYQESLEKLSSLNRKLNDAQKHAGGLDDRASKAEIEIKILKEALAKLEAERDALLPQYNHCLERISSLEGIISRAQEDAKGLHKRAFDAEIEVQNLKNELSRLEDEKKAGLLQYKQCHEMISALENKISLMEENATMLNEQTERAVTEVEMLKKTLVKLNEEKEAAAHQYEQCLEVIAKMETVISHAQEDVKRLNSEILVGTEKLRSTEDQRVELELSNHSLQLEADNLARQIAMKDQQLSEKQTELEKLQISMQEEQSQFLQVEATLQTLQKLHSQSQEEQRALTLELQNRLHMLKDLEIRNNDLEADIQRVKEDNLSLNELKKSFTIEKKNMQNEIFNLKEMKEKLEEQVALQVDRSDALQQEVNHLRDEIEGMNRRYQVLLGKVHSVGLNPECLESSVKKLQDENSHLKEACRKHRDERETLYEKLRDMDNFLGKNAVLEKSLSELNGKLDGSREKVKDLQESCQFLQGEKSALVSEKATLLSQLTIMTENMQKLLAKNSSLENSLSGANSELEGLRVKSRSLEEFCLLLKNEKAHLLDERSTLMSRLQNVEQKLGDLELRFTKLELKYADMEKEKDSTLLQVEELRGSLSVEQQNRAFYVQSSESRMADFENHIRRLQEENMSRKKEFEEELDKAVNAQVEIFILHKFIKDLEDKNLSLLIECQKQAEASHLSDKLMSELESENLEQQMEAEILLDEIKKQRMGFYQVFRALQFEPVKEQDDKIPKEQIPLSYILEDIEDLKCSLLKNKDEKQQLIVENVVLLTLLGQLKLEGTELESEKKILDQELDIMTKQRAMLVKDKHELLEMNRQLTLEVSKGELQGQALKGELETQNVKMACLQEAYLVLQEQNDKALDENRFLLKKVLDLKEERQMLEEKNSGILQEAVSLGNLSVVYKSFGTEKVEEVRKLTEDLHRLHVINGDLKEKIDVLGVKLEMKDAENVHLNETVMKLHRELHEVKHLNDQLNGQILIETNFVGQKVKELLEAEQKLKATDSLNAELCRYVEELKRESEGSKVIRENIQKQILQLSEDSRKQKSEIEYLHEVNENLVFEAGMLRKEMNAQRIREENLNSELQERSNEFELWEVEAASFYFDFQLSSIREVLLEEKVQELTGVCTSLGDEIATKDLGIEEMKERVGFLESKIGGLDAELSSYVPAIASLRESITSIEHNPLIQIKIHLSGDQERMGVEVPGQLHEISCQEGSIVVPDRILELLEMQTRIKAIEKAMVEKMETLAVQGSGNIIVEEEALSKEVEELKLRSTSNQEKGIEKEQLEHGIDLTGNLKLQKSKHEISEVRSGILMKDIQLDQDLDSLFYRRSKGSGGTDDQMLELWEYAEQDCSGSSMLNGLQKQAAALAHNVIPCSNDAEQQIQDPSSELQVEKELAVDKLEVSTSIRESNQERIKGKVLERLASDTKKLTSLLTAVLVLKKKMETNKLSKKVNYVQYEKVERQLQEVEEAVVHLVDINTQFTKDIEENPSSLDGKILAEFQQKENVNTKSLTELARRGSEKIGRLQFEVQSIQYILLKMEDEKKAKGKNRFSGSKAGILVRDFIYSGRRSSRRRKKGCICGCMRPSSNVD</sequence>
<name>A0A1Q3APG3_CEPFO</name>
<dbReference type="PANTHER" id="PTHR32258:SF6">
    <property type="entry name" value="PROTEIN NETWORKED 1A"/>
    <property type="match status" value="1"/>
</dbReference>
<dbReference type="InterPro" id="IPR011684">
    <property type="entry name" value="NAB"/>
</dbReference>
<evidence type="ECO:0000256" key="1">
    <source>
        <dbReference type="ARBA" id="ARBA00023054"/>
    </source>
</evidence>
<protein>
    <submittedName>
        <fullName evidence="6">KIP1 domain-containing protein</fullName>
    </submittedName>
</protein>
<gene>
    <name evidence="6" type="ORF">CFOL_v3_01121</name>
</gene>
<feature type="coiled-coil region" evidence="3">
    <location>
        <begin position="314"/>
        <end position="873"/>
    </location>
</feature>
<comment type="similarity">
    <text evidence="2">Belongs to the NET family.</text>
</comment>
<keyword evidence="1 3" id="KW-0175">Coiled coil</keyword>
<dbReference type="PANTHER" id="PTHR32258">
    <property type="entry name" value="PROTEIN NETWORKED 4A"/>
    <property type="match status" value="1"/>
</dbReference>
<evidence type="ECO:0000313" key="7">
    <source>
        <dbReference type="Proteomes" id="UP000187406"/>
    </source>
</evidence>
<feature type="domain" description="NAB" evidence="5">
    <location>
        <begin position="13"/>
        <end position="93"/>
    </location>
</feature>
<dbReference type="FunCoup" id="A0A1Q3APG3">
    <property type="interactions" value="676"/>
</dbReference>
<reference evidence="7" key="1">
    <citation type="submission" date="2016-04" db="EMBL/GenBank/DDBJ databases">
        <title>Cephalotus genome sequencing.</title>
        <authorList>
            <person name="Fukushima K."/>
            <person name="Hasebe M."/>
            <person name="Fang X."/>
        </authorList>
    </citation>
    <scope>NUCLEOTIDE SEQUENCE [LARGE SCALE GENOMIC DNA]</scope>
    <source>
        <strain evidence="7">cv. St1</strain>
    </source>
</reference>
<accession>A0A1Q3APG3</accession>
<dbReference type="GO" id="GO:0005886">
    <property type="term" value="C:plasma membrane"/>
    <property type="evidence" value="ECO:0007669"/>
    <property type="project" value="TreeGrafter"/>
</dbReference>
<organism evidence="6 7">
    <name type="scientific">Cephalotus follicularis</name>
    <name type="common">Albany pitcher plant</name>
    <dbReference type="NCBI Taxonomy" id="3775"/>
    <lineage>
        <taxon>Eukaryota</taxon>
        <taxon>Viridiplantae</taxon>
        <taxon>Streptophyta</taxon>
        <taxon>Embryophyta</taxon>
        <taxon>Tracheophyta</taxon>
        <taxon>Spermatophyta</taxon>
        <taxon>Magnoliopsida</taxon>
        <taxon>eudicotyledons</taxon>
        <taxon>Gunneridae</taxon>
        <taxon>Pentapetalae</taxon>
        <taxon>rosids</taxon>
        <taxon>fabids</taxon>
        <taxon>Oxalidales</taxon>
        <taxon>Cephalotaceae</taxon>
        <taxon>Cephalotus</taxon>
    </lineage>
</organism>
<dbReference type="PROSITE" id="PS51774">
    <property type="entry name" value="NAB"/>
    <property type="match status" value="1"/>
</dbReference>
<dbReference type="Proteomes" id="UP000187406">
    <property type="component" value="Unassembled WGS sequence"/>
</dbReference>
<feature type="coiled-coil region" evidence="3">
    <location>
        <begin position="234"/>
        <end position="285"/>
    </location>
</feature>
<dbReference type="EMBL" id="BDDD01000035">
    <property type="protein sequence ID" value="GAV57584.1"/>
    <property type="molecule type" value="Genomic_DNA"/>
</dbReference>
<evidence type="ECO:0000256" key="2">
    <source>
        <dbReference type="ARBA" id="ARBA00038006"/>
    </source>
</evidence>
<evidence type="ECO:0000313" key="6">
    <source>
        <dbReference type="EMBL" id="GAV57584.1"/>
    </source>
</evidence>
<feature type="region of interest" description="Disordered" evidence="4">
    <location>
        <begin position="113"/>
        <end position="144"/>
    </location>
</feature>
<dbReference type="Gene3D" id="1.20.5.170">
    <property type="match status" value="1"/>
</dbReference>
<dbReference type="STRING" id="3775.A0A1Q3APG3"/>